<organism evidence="18 19">
    <name type="scientific">Defluviitalea raffinosedens</name>
    <dbReference type="NCBI Taxonomy" id="1450156"/>
    <lineage>
        <taxon>Bacteria</taxon>
        <taxon>Bacillati</taxon>
        <taxon>Bacillota</taxon>
        <taxon>Clostridia</taxon>
        <taxon>Lachnospirales</taxon>
        <taxon>Defluviitaleaceae</taxon>
        <taxon>Defluviitalea</taxon>
    </lineage>
</organism>
<dbReference type="InterPro" id="IPR006073">
    <property type="entry name" value="GTP-bd"/>
</dbReference>
<dbReference type="InterPro" id="IPR011642">
    <property type="entry name" value="Gate_dom"/>
</dbReference>
<evidence type="ECO:0000256" key="15">
    <source>
        <dbReference type="PIRSR" id="PIRSR603373-2"/>
    </source>
</evidence>
<feature type="transmembrane region" description="Helical" evidence="16">
    <location>
        <begin position="328"/>
        <end position="352"/>
    </location>
</feature>
<feature type="binding site" evidence="15">
    <location>
        <position position="37"/>
    </location>
    <ligand>
        <name>Mg(2+)</name>
        <dbReference type="ChEBI" id="CHEBI:18420"/>
        <label>2</label>
    </ligand>
</feature>
<evidence type="ECO:0000313" key="18">
    <source>
        <dbReference type="EMBL" id="KAE9635473.1"/>
    </source>
</evidence>
<name>A0A7C8HF49_9FIRM</name>
<evidence type="ECO:0000256" key="2">
    <source>
        <dbReference type="ARBA" id="ARBA00004651"/>
    </source>
</evidence>
<evidence type="ECO:0000256" key="9">
    <source>
        <dbReference type="ARBA" id="ARBA00023004"/>
    </source>
</evidence>
<keyword evidence="9 16" id="KW-0408">Iron</keyword>
<keyword evidence="12 16" id="KW-0472">Membrane</keyword>
<feature type="binding site" evidence="15">
    <location>
        <position position="40"/>
    </location>
    <ligand>
        <name>Mg(2+)</name>
        <dbReference type="ChEBI" id="CHEBI:18420"/>
        <label>2</label>
    </ligand>
</feature>
<dbReference type="SUPFAM" id="SSF52540">
    <property type="entry name" value="P-loop containing nucleoside triphosphate hydrolases"/>
    <property type="match status" value="1"/>
</dbReference>
<feature type="binding site" evidence="15">
    <location>
        <position position="39"/>
    </location>
    <ligand>
        <name>Mg(2+)</name>
        <dbReference type="ChEBI" id="CHEBI:18420"/>
        <label>2</label>
    </ligand>
</feature>
<dbReference type="CDD" id="cd01879">
    <property type="entry name" value="FeoB"/>
    <property type="match status" value="1"/>
</dbReference>
<keyword evidence="7 14" id="KW-0547">Nucleotide-binding</keyword>
<comment type="caution">
    <text evidence="18">The sequence shown here is derived from an EMBL/GenBank/DDBJ whole genome shotgun (WGS) entry which is preliminary data.</text>
</comment>
<keyword evidence="11 14" id="KW-0342">GTP-binding</keyword>
<dbReference type="InterPro" id="IPR050860">
    <property type="entry name" value="FeoB_GTPase"/>
</dbReference>
<dbReference type="InterPro" id="IPR003373">
    <property type="entry name" value="Fe2_transport_prot-B"/>
</dbReference>
<dbReference type="Gene3D" id="3.40.50.300">
    <property type="entry name" value="P-loop containing nucleotide triphosphate hydrolases"/>
    <property type="match status" value="1"/>
</dbReference>
<dbReference type="PANTHER" id="PTHR43185:SF1">
    <property type="entry name" value="FE(2+) TRANSPORTER FEOB"/>
    <property type="match status" value="1"/>
</dbReference>
<accession>A0A7C8HF49</accession>
<keyword evidence="6 16" id="KW-0812">Transmembrane</keyword>
<keyword evidence="19" id="KW-1185">Reference proteome</keyword>
<comment type="similarity">
    <text evidence="16">Belongs to the TRAFAC class TrmE-Era-EngA-EngB-Septin-like GTPase superfamily. FeoB GTPase (TC 9.A.8) family.</text>
</comment>
<evidence type="ECO:0000256" key="14">
    <source>
        <dbReference type="PIRSR" id="PIRSR603373-1"/>
    </source>
</evidence>
<reference evidence="18 19" key="1">
    <citation type="submission" date="2019-12" db="EMBL/GenBank/DDBJ databases">
        <title>Defluviitalea raffinosedens, isolated from a biogas fermenter, genome sequencing and characterization.</title>
        <authorList>
            <person name="Rettenmaier R."/>
            <person name="Schneider M."/>
            <person name="Neuhaus K."/>
            <person name="Liebl W."/>
            <person name="Zverlov V."/>
        </authorList>
    </citation>
    <scope>NUCLEOTIDE SEQUENCE [LARGE SCALE GENOMIC DNA]</scope>
    <source>
        <strain evidence="18 19">249c-K6</strain>
    </source>
</reference>
<evidence type="ECO:0000256" key="10">
    <source>
        <dbReference type="ARBA" id="ARBA00023065"/>
    </source>
</evidence>
<feature type="binding site" evidence="14">
    <location>
        <begin position="50"/>
        <end position="54"/>
    </location>
    <ligand>
        <name>GTP</name>
        <dbReference type="ChEBI" id="CHEBI:37565"/>
        <label>1</label>
    </ligand>
</feature>
<evidence type="ECO:0000256" key="8">
    <source>
        <dbReference type="ARBA" id="ARBA00022989"/>
    </source>
</evidence>
<evidence type="ECO:0000313" key="19">
    <source>
        <dbReference type="Proteomes" id="UP000483018"/>
    </source>
</evidence>
<evidence type="ECO:0000256" key="12">
    <source>
        <dbReference type="ARBA" id="ARBA00023136"/>
    </source>
</evidence>
<comment type="function">
    <text evidence="1 16">Probable transporter of a GTP-driven Fe(2+) uptake system.</text>
</comment>
<evidence type="ECO:0000256" key="7">
    <source>
        <dbReference type="ARBA" id="ARBA00022741"/>
    </source>
</evidence>
<feature type="transmembrane region" description="Helical" evidence="16">
    <location>
        <begin position="260"/>
        <end position="285"/>
    </location>
</feature>
<dbReference type="OrthoDB" id="9809127at2"/>
<dbReference type="InterPro" id="IPR027417">
    <property type="entry name" value="P-loop_NTPase"/>
</dbReference>
<dbReference type="PANTHER" id="PTHR43185">
    <property type="entry name" value="FERROUS IRON TRANSPORT PROTEIN B"/>
    <property type="match status" value="1"/>
</dbReference>
<keyword evidence="3 16" id="KW-0813">Transport</keyword>
<evidence type="ECO:0000256" key="6">
    <source>
        <dbReference type="ARBA" id="ARBA00022692"/>
    </source>
</evidence>
<dbReference type="AlphaFoldDB" id="A0A7C8HF49"/>
<dbReference type="RefSeq" id="WP_158739721.1">
    <property type="nucleotide sequence ID" value="NZ_WSLF01000003.1"/>
</dbReference>
<evidence type="ECO:0000256" key="3">
    <source>
        <dbReference type="ARBA" id="ARBA00022448"/>
    </source>
</evidence>
<keyword evidence="8 16" id="KW-1133">Transmembrane helix</keyword>
<dbReference type="Pfam" id="PF07664">
    <property type="entry name" value="FeoB_C"/>
    <property type="match status" value="1"/>
</dbReference>
<keyword evidence="5 16" id="KW-0410">Iron transport</keyword>
<feature type="domain" description="FeoB-type G" evidence="17">
    <location>
        <begin position="18"/>
        <end position="174"/>
    </location>
</feature>
<protein>
    <recommendedName>
        <fullName evidence="13 16">Ferrous iron transport protein B</fullName>
    </recommendedName>
</protein>
<keyword evidence="10" id="KW-0406">Ion transport</keyword>
<feature type="transmembrane region" description="Helical" evidence="16">
    <location>
        <begin position="372"/>
        <end position="394"/>
    </location>
</feature>
<keyword evidence="4" id="KW-1003">Cell membrane</keyword>
<feature type="transmembrane region" description="Helical" evidence="16">
    <location>
        <begin position="406"/>
        <end position="429"/>
    </location>
</feature>
<evidence type="ECO:0000256" key="16">
    <source>
        <dbReference type="RuleBase" id="RU362098"/>
    </source>
</evidence>
<dbReference type="Pfam" id="PF02421">
    <property type="entry name" value="FeoB_N"/>
    <property type="match status" value="1"/>
</dbReference>
<dbReference type="GO" id="GO:0015093">
    <property type="term" value="F:ferrous iron transmembrane transporter activity"/>
    <property type="evidence" value="ECO:0007669"/>
    <property type="project" value="UniProtKB-UniRule"/>
</dbReference>
<evidence type="ECO:0000256" key="1">
    <source>
        <dbReference type="ARBA" id="ARBA00003926"/>
    </source>
</evidence>
<evidence type="ECO:0000256" key="5">
    <source>
        <dbReference type="ARBA" id="ARBA00022496"/>
    </source>
</evidence>
<dbReference type="NCBIfam" id="TIGR00437">
    <property type="entry name" value="feoB"/>
    <property type="match status" value="1"/>
</dbReference>
<feature type="binding site" evidence="14">
    <location>
        <begin position="25"/>
        <end position="32"/>
    </location>
    <ligand>
        <name>GTP</name>
        <dbReference type="ChEBI" id="CHEBI:37565"/>
        <label>1</label>
    </ligand>
</feature>
<dbReference type="PROSITE" id="PS51711">
    <property type="entry name" value="G_FEOB"/>
    <property type="match status" value="1"/>
</dbReference>
<evidence type="ECO:0000256" key="13">
    <source>
        <dbReference type="NCBIfam" id="TIGR00437"/>
    </source>
</evidence>
<feature type="binding site" evidence="14">
    <location>
        <begin position="67"/>
        <end position="70"/>
    </location>
    <ligand>
        <name>GTP</name>
        <dbReference type="ChEBI" id="CHEBI:37565"/>
        <label>1</label>
    </ligand>
</feature>
<gene>
    <name evidence="18" type="primary">feoB</name>
    <name evidence="18" type="ORF">GND95_04830</name>
</gene>
<comment type="subcellular location">
    <subcellularLocation>
        <location evidence="2 16">Cell membrane</location>
        <topology evidence="2 16">Multi-pass membrane protein</topology>
    </subcellularLocation>
</comment>
<dbReference type="InterPro" id="IPR030389">
    <property type="entry name" value="G_FEOB_dom"/>
</dbReference>
<keyword evidence="15" id="KW-0479">Metal-binding</keyword>
<evidence type="ECO:0000259" key="17">
    <source>
        <dbReference type="PROSITE" id="PS51711"/>
    </source>
</evidence>
<dbReference type="GO" id="GO:0005525">
    <property type="term" value="F:GTP binding"/>
    <property type="evidence" value="ECO:0007669"/>
    <property type="project" value="UniProtKB-KW"/>
</dbReference>
<dbReference type="Pfam" id="PF07670">
    <property type="entry name" value="Gate"/>
    <property type="match status" value="2"/>
</dbReference>
<dbReference type="PRINTS" id="PR00326">
    <property type="entry name" value="GTP1OBG"/>
</dbReference>
<dbReference type="EMBL" id="WSLF01000003">
    <property type="protein sequence ID" value="KAE9635473.1"/>
    <property type="molecule type" value="Genomic_DNA"/>
</dbReference>
<sequence>MSSCHTNTEVDLKNHKDKTKLVLAGNPNVGKSVFFNALTGMYVDVSNFPGTTVDISQGVYKNYVVLDTPGVYGVSSFNDEERVARDVILNGDIILNVVDAVHMDRDLFLTQQLIDMGKRVIVALNMMDDVERNGLQIDVKKLSELLGVPVIPTIAVSKQGMEKLKSKLETASTGNTISGIKNLMQSVIPKVSNPAEALLVLEEDENVIERNHIDEKYPFREKIYLQRRKRVNEIVNSVVTETSKGASFKTRLSQWMLKPITGIPILLITLFIMYQFLGVFIAQIVVGFTEEVVMGTYYNNFIMNVFSPLVKGYDFLEKFLIGEFGVLTMVPVYIVGLLLPLVIGFYFLLSILEDSGYLPRIAALMDRVLTKLGLNGRAIIPIILGFGCVTMATITTRILGSKRERFIATMLLGLAIPCSAQLGVIAGMISAIGPVYFLIYLATIMIVFVLAGTLLNLVVPGESTDLLIDIPPLRMPRIKNVLSKTYSKSVAFLKEASPLFVIGAVLITFMDYFGILLAIQNAVAPLTEGFLKLPKEVANAFIMGIVRRDFGAAGLFKLAEEGLLSTVQILISLVVITLFVPCIAAILVIFKERSLKEALIIWFGSMLIAFLVGGLLAFVLV</sequence>
<proteinExistence type="inferred from homology"/>
<dbReference type="GO" id="GO:0046872">
    <property type="term" value="F:metal ion binding"/>
    <property type="evidence" value="ECO:0007669"/>
    <property type="project" value="UniProtKB-KW"/>
</dbReference>
<feature type="transmembrane region" description="Helical" evidence="16">
    <location>
        <begin position="599"/>
        <end position="620"/>
    </location>
</feature>
<feature type="binding site" evidence="15">
    <location>
        <position position="36"/>
    </location>
    <ligand>
        <name>Mg(2+)</name>
        <dbReference type="ChEBI" id="CHEBI:18420"/>
        <label>2</label>
    </ligand>
</feature>
<dbReference type="Proteomes" id="UP000483018">
    <property type="component" value="Unassembled WGS sequence"/>
</dbReference>
<dbReference type="GO" id="GO:0005886">
    <property type="term" value="C:plasma membrane"/>
    <property type="evidence" value="ECO:0007669"/>
    <property type="project" value="UniProtKB-SubCell"/>
</dbReference>
<feature type="transmembrane region" description="Helical" evidence="16">
    <location>
        <begin position="499"/>
        <end position="519"/>
    </location>
</feature>
<feature type="transmembrane region" description="Helical" evidence="16">
    <location>
        <begin position="569"/>
        <end position="590"/>
    </location>
</feature>
<feature type="binding site" evidence="14">
    <location>
        <begin position="125"/>
        <end position="128"/>
    </location>
    <ligand>
        <name>GTP</name>
        <dbReference type="ChEBI" id="CHEBI:37565"/>
        <label>1</label>
    </ligand>
</feature>
<keyword evidence="15" id="KW-0460">Magnesium</keyword>
<feature type="transmembrane region" description="Helical" evidence="16">
    <location>
        <begin position="435"/>
        <end position="459"/>
    </location>
</feature>
<dbReference type="InterPro" id="IPR011640">
    <property type="entry name" value="Fe2_transport_prot_B_C"/>
</dbReference>
<evidence type="ECO:0000256" key="11">
    <source>
        <dbReference type="ARBA" id="ARBA00023134"/>
    </source>
</evidence>
<evidence type="ECO:0000256" key="4">
    <source>
        <dbReference type="ARBA" id="ARBA00022475"/>
    </source>
</evidence>